<feature type="domain" description="Glycosyl transferase family 1" evidence="3">
    <location>
        <begin position="215"/>
        <end position="375"/>
    </location>
</feature>
<dbReference type="SUPFAM" id="SSF53756">
    <property type="entry name" value="UDP-Glycosyltransferase/glycogen phosphorylase"/>
    <property type="match status" value="1"/>
</dbReference>
<dbReference type="Pfam" id="PF13439">
    <property type="entry name" value="Glyco_transf_4"/>
    <property type="match status" value="1"/>
</dbReference>
<dbReference type="Gene3D" id="3.40.50.2000">
    <property type="entry name" value="Glycogen Phosphorylase B"/>
    <property type="match status" value="2"/>
</dbReference>
<comment type="caution">
    <text evidence="5">The sequence shown here is derived from an EMBL/GenBank/DDBJ whole genome shotgun (WGS) entry which is preliminary data.</text>
</comment>
<evidence type="ECO:0000259" key="3">
    <source>
        <dbReference type="Pfam" id="PF00534"/>
    </source>
</evidence>
<evidence type="ECO:0000256" key="2">
    <source>
        <dbReference type="ARBA" id="ARBA00022679"/>
    </source>
</evidence>
<organism evidence="5 6">
    <name type="scientific">Rhodococcus rhodnii LMG 5362</name>
    <dbReference type="NCBI Taxonomy" id="1273125"/>
    <lineage>
        <taxon>Bacteria</taxon>
        <taxon>Bacillati</taxon>
        <taxon>Actinomycetota</taxon>
        <taxon>Actinomycetes</taxon>
        <taxon>Mycobacteriales</taxon>
        <taxon>Nocardiaceae</taxon>
        <taxon>Rhodococcus</taxon>
    </lineage>
</organism>
<evidence type="ECO:0000256" key="1">
    <source>
        <dbReference type="ARBA" id="ARBA00022676"/>
    </source>
</evidence>
<keyword evidence="1" id="KW-0328">Glycosyltransferase</keyword>
<feature type="domain" description="Glycosyltransferase subfamily 4-like N-terminal" evidence="4">
    <location>
        <begin position="34"/>
        <end position="204"/>
    </location>
</feature>
<dbReference type="InterPro" id="IPR050194">
    <property type="entry name" value="Glycosyltransferase_grp1"/>
</dbReference>
<dbReference type="PANTHER" id="PTHR45947:SF3">
    <property type="entry name" value="SULFOQUINOVOSYL TRANSFERASE SQD2"/>
    <property type="match status" value="1"/>
</dbReference>
<accession>R7WN12</accession>
<protein>
    <submittedName>
        <fullName evidence="5">Glycosyltransferase</fullName>
    </submittedName>
</protein>
<keyword evidence="6" id="KW-1185">Reference proteome</keyword>
<evidence type="ECO:0000313" key="6">
    <source>
        <dbReference type="Proteomes" id="UP000013525"/>
    </source>
</evidence>
<proteinExistence type="predicted"/>
<dbReference type="PATRIC" id="fig|1273125.3.peg.1890"/>
<dbReference type="GO" id="GO:1901137">
    <property type="term" value="P:carbohydrate derivative biosynthetic process"/>
    <property type="evidence" value="ECO:0007669"/>
    <property type="project" value="UniProtKB-ARBA"/>
</dbReference>
<reference evidence="5 6" key="1">
    <citation type="journal article" date="2013" name="Genome Announc.">
        <title>Draft Genome Sequence of Rhodococcus rhodnii Strain LMG5362, a Symbiont of Rhodnius prolixus (Hemiptera, Reduviidae, Triatominae), the Principle Vector of Trypanosoma cruzi.</title>
        <authorList>
            <person name="Pachebat J.A."/>
            <person name="van Keulen G."/>
            <person name="Whitten M.M."/>
            <person name="Girdwood S."/>
            <person name="Del Sol R."/>
            <person name="Dyson P.J."/>
            <person name="Facey P.D."/>
        </authorList>
    </citation>
    <scope>NUCLEOTIDE SEQUENCE [LARGE SCALE GENOMIC DNA]</scope>
    <source>
        <strain evidence="5 6">LMG 5362</strain>
    </source>
</reference>
<name>R7WN12_9NOCA</name>
<dbReference type="RefSeq" id="WP_010838021.1">
    <property type="nucleotide sequence ID" value="NZ_APMY01000062.1"/>
</dbReference>
<dbReference type="GO" id="GO:0016757">
    <property type="term" value="F:glycosyltransferase activity"/>
    <property type="evidence" value="ECO:0007669"/>
    <property type="project" value="UniProtKB-KW"/>
</dbReference>
<dbReference type="Pfam" id="PF00534">
    <property type="entry name" value="Glycos_transf_1"/>
    <property type="match status" value="1"/>
</dbReference>
<dbReference type="EMBL" id="APMY01000062">
    <property type="protein sequence ID" value="EOM76683.1"/>
    <property type="molecule type" value="Genomic_DNA"/>
</dbReference>
<keyword evidence="2 5" id="KW-0808">Transferase</keyword>
<dbReference type="AlphaFoldDB" id="R7WN12"/>
<dbReference type="Proteomes" id="UP000013525">
    <property type="component" value="Unassembled WGS sequence"/>
</dbReference>
<sequence>MRPALADSRPLSIAMVSQQANPLRPVPESAHQSAHVAALSESLARSGHHVIVYTRRTDPDVPERERAPEGYTVVHVPVGPFELLPDERTLPLMGEFGGFLEGEWDQVRPDIVHAHFWMSGIATQLATKMLGIPVVQTFHTLGAVEARSTERTSRALNDRIRLEQLIARGSTRILATSADEVFELAHMGIPRQRTTIVPHGVDVDLFSPHGPAAERGELRRILMVGDVDTDNGFAAGIEALKRVPDAELTIAGGVDGDAASAAKKLASTARRHRVADRVTMLGSVDDADLPALLRSADVVVCAPEHTSDATLALRAMSCGIPVVGTAVGALREVVSEGATGRIVPTGSARRLADSISSVLDDPAVAKSFGAAARERVEQRYSRLAVAEEALRAYSRCVSAPPRTRMAPVR</sequence>
<dbReference type="InterPro" id="IPR001296">
    <property type="entry name" value="Glyco_trans_1"/>
</dbReference>
<evidence type="ECO:0000313" key="5">
    <source>
        <dbReference type="EMBL" id="EOM76683.1"/>
    </source>
</evidence>
<gene>
    <name evidence="5" type="ORF">Rrhod_1960</name>
</gene>
<dbReference type="PANTHER" id="PTHR45947">
    <property type="entry name" value="SULFOQUINOVOSYL TRANSFERASE SQD2"/>
    <property type="match status" value="1"/>
</dbReference>
<dbReference type="eggNOG" id="COG0438">
    <property type="taxonomic scope" value="Bacteria"/>
</dbReference>
<dbReference type="GO" id="GO:1903509">
    <property type="term" value="P:liposaccharide metabolic process"/>
    <property type="evidence" value="ECO:0007669"/>
    <property type="project" value="UniProtKB-ARBA"/>
</dbReference>
<evidence type="ECO:0000259" key="4">
    <source>
        <dbReference type="Pfam" id="PF13439"/>
    </source>
</evidence>
<dbReference type="InterPro" id="IPR028098">
    <property type="entry name" value="Glyco_trans_4-like_N"/>
</dbReference>